<dbReference type="Proteomes" id="UP000234789">
    <property type="component" value="Unassembled WGS sequence"/>
</dbReference>
<evidence type="ECO:0000313" key="3">
    <source>
        <dbReference type="Proteomes" id="UP000234789"/>
    </source>
</evidence>
<sequence length="80" mass="9029">MAFRKKAEKTADASRADIKPPQQQQQQASLEPRFTKAALLGSRRYGASKDLISVLVGDEERCGHEEVERRIQAFIKKEAD</sequence>
<dbReference type="AlphaFoldDB" id="A0A2N5N9S1"/>
<reference evidence="2 3" key="1">
    <citation type="submission" date="2017-05" db="EMBL/GenBank/DDBJ databases">
        <title>Functional genome analysis of Paenibacillus pasadenensis strain R16: insights on endophytic life style and antifungal activity.</title>
        <authorList>
            <person name="Passera A."/>
            <person name="Marcolungo L."/>
            <person name="Casati P."/>
            <person name="Brasca M."/>
            <person name="Quaglino F."/>
            <person name="Delledonne M."/>
        </authorList>
    </citation>
    <scope>NUCLEOTIDE SEQUENCE [LARGE SCALE GENOMIC DNA]</scope>
    <source>
        <strain evidence="2 3">R16</strain>
    </source>
</reference>
<evidence type="ECO:0000313" key="2">
    <source>
        <dbReference type="EMBL" id="PLT47079.1"/>
    </source>
</evidence>
<comment type="caution">
    <text evidence="2">The sequence shown here is derived from an EMBL/GenBank/DDBJ whole genome shotgun (WGS) entry which is preliminary data.</text>
</comment>
<feature type="region of interest" description="Disordered" evidence="1">
    <location>
        <begin position="1"/>
        <end position="32"/>
    </location>
</feature>
<feature type="compositionally biased region" description="Basic and acidic residues" evidence="1">
    <location>
        <begin position="8"/>
        <end position="18"/>
    </location>
</feature>
<dbReference type="RefSeq" id="WP_101807995.1">
    <property type="nucleotide sequence ID" value="NZ_NFEZ01000003.1"/>
</dbReference>
<keyword evidence="3" id="KW-1185">Reference proteome</keyword>
<accession>A0A2N5N9S1</accession>
<name>A0A2N5N9S1_9BACL</name>
<protein>
    <submittedName>
        <fullName evidence="2">Uncharacterized protein</fullName>
    </submittedName>
</protein>
<proteinExistence type="predicted"/>
<gene>
    <name evidence="2" type="ORF">B8V81_1303</name>
</gene>
<dbReference type="EMBL" id="NFEZ01000003">
    <property type="protein sequence ID" value="PLT47079.1"/>
    <property type="molecule type" value="Genomic_DNA"/>
</dbReference>
<organism evidence="2 3">
    <name type="scientific">Paenibacillus pasadenensis</name>
    <dbReference type="NCBI Taxonomy" id="217090"/>
    <lineage>
        <taxon>Bacteria</taxon>
        <taxon>Bacillati</taxon>
        <taxon>Bacillota</taxon>
        <taxon>Bacilli</taxon>
        <taxon>Bacillales</taxon>
        <taxon>Paenibacillaceae</taxon>
        <taxon>Paenibacillus</taxon>
    </lineage>
</organism>
<evidence type="ECO:0000256" key="1">
    <source>
        <dbReference type="SAM" id="MobiDB-lite"/>
    </source>
</evidence>